<dbReference type="InterPro" id="IPR050534">
    <property type="entry name" value="Coronavir_polyprotein_1ab"/>
</dbReference>
<dbReference type="SUPFAM" id="SSF52540">
    <property type="entry name" value="P-loop containing nucleoside triphosphate hydrolases"/>
    <property type="match status" value="1"/>
</dbReference>
<dbReference type="Gene3D" id="3.40.50.300">
    <property type="entry name" value="P-loop containing nucleotide triphosphate hydrolases"/>
    <property type="match status" value="2"/>
</dbReference>
<evidence type="ECO:0000256" key="3">
    <source>
        <dbReference type="ARBA" id="ARBA00022801"/>
    </source>
</evidence>
<dbReference type="PANTHER" id="PTHR43788">
    <property type="entry name" value="DNA2/NAM7 HELICASE FAMILY MEMBER"/>
    <property type="match status" value="1"/>
</dbReference>
<feature type="domain" description="DNA2/NAM7 helicase-like C-terminal" evidence="8">
    <location>
        <begin position="1430"/>
        <end position="1571"/>
    </location>
</feature>
<evidence type="ECO:0000256" key="6">
    <source>
        <dbReference type="SAM" id="MobiDB-lite"/>
    </source>
</evidence>
<reference evidence="9" key="1">
    <citation type="submission" date="2021-12" db="EMBL/GenBank/DDBJ databases">
        <title>Curvularia clavata genome.</title>
        <authorList>
            <person name="Cao Y."/>
        </authorList>
    </citation>
    <scope>NUCLEOTIDE SEQUENCE</scope>
    <source>
        <strain evidence="9">Yc1106</strain>
    </source>
</reference>
<evidence type="ECO:0000259" key="8">
    <source>
        <dbReference type="Pfam" id="PF13087"/>
    </source>
</evidence>
<feature type="domain" description="DNA2/NAM7 helicase helicase" evidence="7">
    <location>
        <begin position="1100"/>
        <end position="1356"/>
    </location>
</feature>
<dbReference type="Pfam" id="PF13087">
    <property type="entry name" value="AAA_12"/>
    <property type="match status" value="1"/>
</dbReference>
<dbReference type="OrthoDB" id="3689346at2759"/>
<name>A0A9Q9DWC6_CURCL</name>
<dbReference type="GO" id="GO:0005524">
    <property type="term" value="F:ATP binding"/>
    <property type="evidence" value="ECO:0007669"/>
    <property type="project" value="UniProtKB-KW"/>
</dbReference>
<feature type="compositionally biased region" description="Basic and acidic residues" evidence="6">
    <location>
        <begin position="364"/>
        <end position="373"/>
    </location>
</feature>
<keyword evidence="5" id="KW-0067">ATP-binding</keyword>
<evidence type="ECO:0000256" key="2">
    <source>
        <dbReference type="ARBA" id="ARBA00022741"/>
    </source>
</evidence>
<dbReference type="InterPro" id="IPR027417">
    <property type="entry name" value="P-loop_NTPase"/>
</dbReference>
<evidence type="ECO:0000313" key="9">
    <source>
        <dbReference type="EMBL" id="USP81742.1"/>
    </source>
</evidence>
<feature type="region of interest" description="Disordered" evidence="6">
    <location>
        <begin position="364"/>
        <end position="424"/>
    </location>
</feature>
<dbReference type="VEuPathDB" id="FungiDB:yc1106_09016"/>
<evidence type="ECO:0000313" key="10">
    <source>
        <dbReference type="Proteomes" id="UP001056012"/>
    </source>
</evidence>
<proteinExistence type="inferred from homology"/>
<dbReference type="PANTHER" id="PTHR43788:SF8">
    <property type="entry name" value="DNA-BINDING PROTEIN SMUBP-2"/>
    <property type="match status" value="1"/>
</dbReference>
<dbReference type="Proteomes" id="UP001056012">
    <property type="component" value="Chromosome 7"/>
</dbReference>
<dbReference type="Pfam" id="PF13086">
    <property type="entry name" value="AAA_11"/>
    <property type="match status" value="1"/>
</dbReference>
<evidence type="ECO:0000259" key="7">
    <source>
        <dbReference type="Pfam" id="PF13086"/>
    </source>
</evidence>
<protein>
    <recommendedName>
        <fullName evidence="11">DNA2/NAM7 helicase-like C-terminal domain-containing protein</fullName>
    </recommendedName>
</protein>
<dbReference type="GO" id="GO:0043139">
    <property type="term" value="F:5'-3' DNA helicase activity"/>
    <property type="evidence" value="ECO:0007669"/>
    <property type="project" value="TreeGrafter"/>
</dbReference>
<evidence type="ECO:0008006" key="11">
    <source>
        <dbReference type="Google" id="ProtNLM"/>
    </source>
</evidence>
<organism evidence="9 10">
    <name type="scientific">Curvularia clavata</name>
    <dbReference type="NCBI Taxonomy" id="95742"/>
    <lineage>
        <taxon>Eukaryota</taxon>
        <taxon>Fungi</taxon>
        <taxon>Dikarya</taxon>
        <taxon>Ascomycota</taxon>
        <taxon>Pezizomycotina</taxon>
        <taxon>Dothideomycetes</taxon>
        <taxon>Pleosporomycetidae</taxon>
        <taxon>Pleosporales</taxon>
        <taxon>Pleosporineae</taxon>
        <taxon>Pleosporaceae</taxon>
        <taxon>Curvularia</taxon>
    </lineage>
</organism>
<evidence type="ECO:0000256" key="1">
    <source>
        <dbReference type="ARBA" id="ARBA00007913"/>
    </source>
</evidence>
<accession>A0A9Q9DWC6</accession>
<keyword evidence="4" id="KW-0347">Helicase</keyword>
<keyword evidence="3" id="KW-0378">Hydrolase</keyword>
<evidence type="ECO:0000256" key="4">
    <source>
        <dbReference type="ARBA" id="ARBA00022806"/>
    </source>
</evidence>
<sequence>MKKRLPKDNISAPPCERKPEAQIKKSLQHIMLLLFLTTNEANEMPTFQTNGEGNKQTLIPKRKCYRNTLIPTPVKQLLLPTPSPIPIFTHGNYCHPSFVPHLTYIHPLLPLPTIIHITTIVGKASVKVKAMKTDDGKDKKKPEFLEGISSEVHQEVHDVMASYVVDGDTKDLKVAKKISSSDLNFPLLIANGEDLKTCTESKPYMIPEGAMLHFKKRTLPPRSRAHAKKREAQGKQIRFNKLDTDKIFMITQRQLPMKKELRALLEDAAIKANAEGIPVWDYIMHMPEVNHGRQRSRSVPAYQPTSRRNLNREELTPDLRRTAVAHFAETAAGVGGLSYPTSEQIMTEYHRFLAKRPHRMEEDNLAPEKDDQSSNKQDNQSPAEKDTQPSNEQDDQPPANDDGWADDNGCAEGDSWATTKKSTRTPSKKITDFRDWLRFGLKWMVTVEQILQVVDKRFFVLGTGLIPVNKAFRNIKQADLDHYISLQNPPKLFNEDKEKEEDYMPPKESFAKIMRKFGERAEAYRRIFPPERSLTEVAAKAEKFKQNKEDLTRMFICTQPQHRSYGRLVHTVNYIDETTPDIQLQHVVYVDLTYENARVPPRDDTDLDYIPTHKVMDVTDPTWIPTLKKLFPQTADIDKYYDDVRTMIKLLNHRLYLMVIKHNEATCTSNLFTHKDVPEMIKDLQVMMRKSPAIFILARSSDFDQSIEKLVQQFRNLALYNPLNEFFVEVLNPSLTNKGIRPMEDLPKFTAVPQYHFSNWQEFTEQVGIGAIIEQRFAIGTHTYDGIAAVIPVPATYKRDAKLNMAYHLQVMVKYDSNKPRLMPGDSVLVDLNPKKGASVASEVVWKGRVTEPTQATPMGTVSIVIERPWKENSIADTTEYSKLEISRLRLMSPPELVKWTTENCKRGVQIFVKNDEKECKRLTGNISKMTMSKKHKIVYEEKAEMLDKMCQMLLCRDHTISAAAPLYQGIQDPERANVIEYIASLLRPHQEVIYSKWAFDGIYNKTIWLTGPSGSGKTYLATMTALPYLGGVKVSQNVINILNHEQAVYFQLQTLAEAIKAPTQAGGDVVSQSDDKCMGSCKGKKEGPKINIPKPERSDKYVTQRGRITMVALQNEAVDNLYALMDPIAREYCKRMGFPVPLVLRIHNRDVEINAVKAMARPSYHPTKERLRFSVDPDAKATLTSEVAQSLLEGYLEAYRGGQPGIADRRFKKLQGSAAKYILELADFPCYPQSSELRAAFTLEERRGLVKELAPLRQAHKDLKGNNDNMTKDIALEIAKAAQLGFDKLIERASVVCTTMSVATQPSFNMTRRSHAVLLEEAGRANDAETMGLFGHYWSADMILVSGATNQLKPSTFGDEKQNPFHHITGTSTISRLGVTGGNVNQLIASSRFFNEALFELCAAVNNIPKMEPVEGAFDEKVSSEYAKVNKSIWGVDTNLLFINTTSVTPMKNANGSTYCKETAATAMKDAVERLQYIEGFHHAIITPYNAQVLVLRKERDFAAFLARSQGKVVLAKRLMDMEISTIDSYMGRDKMSVTLDTTGKIGHLFEYRRTVVALTRARVSCVVIAPTYEYTICTDKVKESHPLVKIILLMEKRGWIRSLGLTEIRSFSQYQSITKVTGLGDAELPQVYKKAATMAATDYSGPCEQEQLDIIRKMQELDQRDERDNVKGKR</sequence>
<evidence type="ECO:0000256" key="5">
    <source>
        <dbReference type="ARBA" id="ARBA00022840"/>
    </source>
</evidence>
<keyword evidence="10" id="KW-1185">Reference proteome</keyword>
<dbReference type="GO" id="GO:0016787">
    <property type="term" value="F:hydrolase activity"/>
    <property type="evidence" value="ECO:0007669"/>
    <property type="project" value="UniProtKB-KW"/>
</dbReference>
<comment type="similarity">
    <text evidence="1">Belongs to the DNA2/NAM7 helicase family.</text>
</comment>
<dbReference type="EMBL" id="CP089280">
    <property type="protein sequence ID" value="USP81742.1"/>
    <property type="molecule type" value="Genomic_DNA"/>
</dbReference>
<feature type="region of interest" description="Disordered" evidence="6">
    <location>
        <begin position="291"/>
        <end position="316"/>
    </location>
</feature>
<keyword evidence="2" id="KW-0547">Nucleotide-binding</keyword>
<dbReference type="InterPro" id="IPR041677">
    <property type="entry name" value="DNA2/NAM7_AAA_11"/>
</dbReference>
<dbReference type="InterPro" id="IPR041679">
    <property type="entry name" value="DNA2/NAM7-like_C"/>
</dbReference>
<gene>
    <name evidence="9" type="ORF">yc1106_09016</name>
</gene>